<reference evidence="2" key="1">
    <citation type="submission" date="2022-01" db="EMBL/GenBank/DDBJ databases">
        <authorList>
            <person name="Jo J.-H."/>
            <person name="Im W.-T."/>
        </authorList>
    </citation>
    <scope>NUCLEOTIDE SEQUENCE</scope>
    <source>
        <strain evidence="2">I2-34</strain>
    </source>
</reference>
<comment type="caution">
    <text evidence="2">The sequence shown here is derived from an EMBL/GenBank/DDBJ whole genome shotgun (WGS) entry which is preliminary data.</text>
</comment>
<dbReference type="Proteomes" id="UP001165368">
    <property type="component" value="Unassembled WGS sequence"/>
</dbReference>
<organism evidence="2 3">
    <name type="scientific">Arthrobacter hankyongi</name>
    <dbReference type="NCBI Taxonomy" id="2904801"/>
    <lineage>
        <taxon>Bacteria</taxon>
        <taxon>Bacillati</taxon>
        <taxon>Actinomycetota</taxon>
        <taxon>Actinomycetes</taxon>
        <taxon>Micrococcales</taxon>
        <taxon>Micrococcaceae</taxon>
        <taxon>Arthrobacter</taxon>
    </lineage>
</organism>
<evidence type="ECO:0000313" key="2">
    <source>
        <dbReference type="EMBL" id="MCG2620442.1"/>
    </source>
</evidence>
<evidence type="ECO:0000256" key="1">
    <source>
        <dbReference type="SAM" id="MobiDB-lite"/>
    </source>
</evidence>
<proteinExistence type="predicted"/>
<dbReference type="EMBL" id="JAKLTQ010000001">
    <property type="protein sequence ID" value="MCG2620442.1"/>
    <property type="molecule type" value="Genomic_DNA"/>
</dbReference>
<keyword evidence="3" id="KW-1185">Reference proteome</keyword>
<sequence length="184" mass="20025">MMNQLIFTRDEEQAGRGPRGLAHRCSAGELTRLRQGVYVPTEIWSALPPGNSTRLRIEAAVGKGRTPCVLTQESAAAVWGIPISGNTSEVQLLATNGAHGKRRAHLRWHARTLPEPVQDIDGLLVTGRIQTVVDMAARLRFEQAVPGMDHILRSDGKRRLPALDKDQLRAVAGQLPPMHNAGGP</sequence>
<accession>A0ABS9L173</accession>
<gene>
    <name evidence="2" type="ORF">LVY72_00780</name>
</gene>
<feature type="region of interest" description="Disordered" evidence="1">
    <location>
        <begin position="1"/>
        <end position="20"/>
    </location>
</feature>
<dbReference type="RefSeq" id="WP_237817544.1">
    <property type="nucleotide sequence ID" value="NZ_JAKLTQ010000001.1"/>
</dbReference>
<protein>
    <submittedName>
        <fullName evidence="2">Type IV toxin-antitoxin system AbiEi family antitoxin domain-containing protein</fullName>
    </submittedName>
</protein>
<evidence type="ECO:0000313" key="3">
    <source>
        <dbReference type="Proteomes" id="UP001165368"/>
    </source>
</evidence>
<name>A0ABS9L173_9MICC</name>